<dbReference type="PANTHER" id="PTHR23079:SF17">
    <property type="entry name" value="RNA-DEPENDENT RNA POLYMERASE"/>
    <property type="match status" value="1"/>
</dbReference>
<comment type="catalytic activity">
    <reaction evidence="1">
        <text>RNA(n) + a ribonucleoside 5'-triphosphate = RNA(n+1) + diphosphate</text>
        <dbReference type="Rhea" id="RHEA:21248"/>
        <dbReference type="Rhea" id="RHEA-COMP:14527"/>
        <dbReference type="Rhea" id="RHEA-COMP:17342"/>
        <dbReference type="ChEBI" id="CHEBI:33019"/>
        <dbReference type="ChEBI" id="CHEBI:61557"/>
        <dbReference type="ChEBI" id="CHEBI:140395"/>
        <dbReference type="EC" id="2.7.7.48"/>
    </reaction>
</comment>
<evidence type="ECO:0000259" key="3">
    <source>
        <dbReference type="Pfam" id="PF25358"/>
    </source>
</evidence>
<dbReference type="STRING" id="86259.A0A4Z1NNT0"/>
<evidence type="ECO:0000313" key="4">
    <source>
        <dbReference type="EMBL" id="TID14373.1"/>
    </source>
</evidence>
<dbReference type="GO" id="GO:0003968">
    <property type="term" value="F:RNA-directed RNA polymerase activity"/>
    <property type="evidence" value="ECO:0007669"/>
    <property type="project" value="UniProtKB-KW"/>
</dbReference>
<dbReference type="Proteomes" id="UP000298493">
    <property type="component" value="Unassembled WGS sequence"/>
</dbReference>
<proteinExistence type="inferred from homology"/>
<dbReference type="GO" id="GO:0031380">
    <property type="term" value="C:nuclear RNA-directed RNA polymerase complex"/>
    <property type="evidence" value="ECO:0007669"/>
    <property type="project" value="TreeGrafter"/>
</dbReference>
<keyword evidence="5" id="KW-1185">Reference proteome</keyword>
<evidence type="ECO:0000259" key="2">
    <source>
        <dbReference type="Pfam" id="PF05183"/>
    </source>
</evidence>
<organism evidence="4 5">
    <name type="scientific">Venturia nashicola</name>
    <dbReference type="NCBI Taxonomy" id="86259"/>
    <lineage>
        <taxon>Eukaryota</taxon>
        <taxon>Fungi</taxon>
        <taxon>Dikarya</taxon>
        <taxon>Ascomycota</taxon>
        <taxon>Pezizomycotina</taxon>
        <taxon>Dothideomycetes</taxon>
        <taxon>Pleosporomycetidae</taxon>
        <taxon>Venturiales</taxon>
        <taxon>Venturiaceae</taxon>
        <taxon>Venturia</taxon>
    </lineage>
</organism>
<dbReference type="AlphaFoldDB" id="A0A4Z1NNT0"/>
<dbReference type="InterPro" id="IPR007855">
    <property type="entry name" value="RDRP"/>
</dbReference>
<dbReference type="EMBL" id="SNSC02000023">
    <property type="protein sequence ID" value="TID14373.1"/>
    <property type="molecule type" value="Genomic_DNA"/>
</dbReference>
<gene>
    <name evidence="4" type="ORF">E6O75_ATG09452</name>
</gene>
<keyword evidence="1" id="KW-0548">Nucleotidyltransferase</keyword>
<dbReference type="InterPro" id="IPR057596">
    <property type="entry name" value="RDRP_core"/>
</dbReference>
<feature type="domain" description="RdRP-like PH" evidence="3">
    <location>
        <begin position="107"/>
        <end position="253"/>
    </location>
</feature>
<feature type="domain" description="RDRP core" evidence="2">
    <location>
        <begin position="380"/>
        <end position="981"/>
    </location>
</feature>
<accession>A0A4Z1NNT0</accession>
<dbReference type="GO" id="GO:0030422">
    <property type="term" value="P:siRNA processing"/>
    <property type="evidence" value="ECO:0007669"/>
    <property type="project" value="TreeGrafter"/>
</dbReference>
<dbReference type="InterPro" id="IPR057503">
    <property type="entry name" value="PH_RdRP"/>
</dbReference>
<keyword evidence="1" id="KW-0694">RNA-binding</keyword>
<keyword evidence="1" id="KW-0808">Transferase</keyword>
<dbReference type="Pfam" id="PF25358">
    <property type="entry name" value="PH_fung_RdRP"/>
    <property type="match status" value="1"/>
</dbReference>
<protein>
    <recommendedName>
        <fullName evidence="1">RNA-dependent RNA polymerase</fullName>
        <ecNumber evidence="1">2.7.7.48</ecNumber>
    </recommendedName>
</protein>
<comment type="caution">
    <text evidence="4">The sequence shown here is derived from an EMBL/GenBank/DDBJ whole genome shotgun (WGS) entry which is preliminary data.</text>
</comment>
<keyword evidence="1" id="KW-0696">RNA-directed RNA polymerase</keyword>
<evidence type="ECO:0000256" key="1">
    <source>
        <dbReference type="RuleBase" id="RU363098"/>
    </source>
</evidence>
<dbReference type="EC" id="2.7.7.48" evidence="1"/>
<evidence type="ECO:0000313" key="5">
    <source>
        <dbReference type="Proteomes" id="UP000298493"/>
    </source>
</evidence>
<reference evidence="4 5" key="1">
    <citation type="submission" date="2019-04" db="EMBL/GenBank/DDBJ databases">
        <title>High contiguity whole genome sequence and gene annotation resource for two Venturia nashicola isolates.</title>
        <authorList>
            <person name="Prokchorchik M."/>
            <person name="Won K."/>
            <person name="Lee Y."/>
            <person name="Choi E.D."/>
            <person name="Segonzac C."/>
            <person name="Sohn K.H."/>
        </authorList>
    </citation>
    <scope>NUCLEOTIDE SEQUENCE [LARGE SCALE GENOMIC DNA]</scope>
    <source>
        <strain evidence="4 5">PRI2</strain>
    </source>
</reference>
<dbReference type="Pfam" id="PF05183">
    <property type="entry name" value="RdRP"/>
    <property type="match status" value="1"/>
</dbReference>
<name>A0A4Z1NNT0_9PEZI</name>
<dbReference type="GO" id="GO:0003723">
    <property type="term" value="F:RNA binding"/>
    <property type="evidence" value="ECO:0007669"/>
    <property type="project" value="UniProtKB-KW"/>
</dbReference>
<comment type="similarity">
    <text evidence="1">Belongs to the RdRP family.</text>
</comment>
<sequence length="1174" mass="131762">MAVSKGFDIFVSGIPAPVQESRLRDLLHPYLLRQGIVHYEITKGKNKGYASIFIHDFARGQAFLNVMQKQNSLRLHSKFTLNFKRSNGPNAKDSRFVKQKMAQVEASKQRIGRLLVGNKSLVILIDHPYLSGTWQHRLDMSFKDIYEIMISRGNSSSAFITVYVAPKLYSAEDNPFPELQNLNLATNRNRAAPPKKIRVPSLNDGHAKVVGTCFVYEVILGDDLALSSLSELLRGGPEMPSTSRMDIHSVNPTRSYDAQMEDLRNALSHDWHGTLPFTVRFQALKIVREGRLSPDSMTALIPELVEFGSKGIPEQTCADAVRHLLDGMDSPHPALPAGDYSKESLIRRLRDAVSGSLKDSSVYRAVKENSHLALIHHVRITPCGIYMEGPSPEVSNRVLRLYTDNKDSFVRVTFSDEDGGRLEVQYSTNNDGIWNRIHALLDGALRICGRDFTFLGFSQSSMKSHTAWFMTQFVDPKTQDRIFPLLVIRNIGEFDNFRSPAKCAARIGQAFTDTNVHVVLESTGDRYDLPDVEKNGRCFSDGCGLISPELADKIMERYPGLKGRPQVNAFQIRYLGFKGVLSRAPDLIGEQLYLRLSMKKFDCNEPNHLEICGIADKPLPLFLNRSLIKILEDLGVPAQNIFTLADKTMKDLLRHIDSPINIANFLESEQIACAAGLPRLIQHLDDIQIPLVDDRFLQSVVELAAIVRLRELKYKGRIPIKNGMKLMGAMDHTGTLKHNEIYCPWIDVNGYRQVHLGKVAVTRSPTNHPGDIQFAQSVDVPINSPLRELHNIVLFSQYGERDLPSQLGGGDLDGDLYDIFWEPLLMPPGRCNPADYPRLPAINIGRIVTVKDITTHFVDFMKSDNIGLLSNHLMTLADRLESGTRDKDCIAIAELISNALDFAKTGIKPDMNKLPKFDRRIKPDFMAPGPHVNIDSLEASLQFVEQDEKNPHDPVATLDPDQRKIVYYKSDKILGRLYRMIDEKGFYDQLRANTRADAGPHASVLGRVLEYVLAASEGIIFNQYTDLAKDIRSDYETNLDNISYDYSLHPGHPLHEVEVVTGCALGSIFNRRLKESVSSMREQFNRYVAHTRSAICTDDDGNIDEALPRSIACLSVAVKYPGLKRTWAGREVELKSFAYVAAAVCLEQLELFHGGLLRRYGSKSKGNGMMIYKG</sequence>
<dbReference type="PANTHER" id="PTHR23079">
    <property type="entry name" value="RNA-DEPENDENT RNA POLYMERASE"/>
    <property type="match status" value="1"/>
</dbReference>